<evidence type="ECO:0000259" key="5">
    <source>
        <dbReference type="Pfam" id="PF17177"/>
    </source>
</evidence>
<dbReference type="Pfam" id="PF13041">
    <property type="entry name" value="PPR_2"/>
    <property type="match status" value="4"/>
</dbReference>
<dbReference type="InterPro" id="IPR002885">
    <property type="entry name" value="PPR_rpt"/>
</dbReference>
<feature type="repeat" description="PPR" evidence="3">
    <location>
        <begin position="845"/>
        <end position="879"/>
    </location>
</feature>
<feature type="repeat" description="PPR" evidence="3">
    <location>
        <begin position="533"/>
        <end position="567"/>
    </location>
</feature>
<dbReference type="Pfam" id="PF01535">
    <property type="entry name" value="PPR"/>
    <property type="match status" value="6"/>
</dbReference>
<evidence type="ECO:0000313" key="6">
    <source>
        <dbReference type="EMBL" id="WOL03413.1"/>
    </source>
</evidence>
<dbReference type="Gene3D" id="1.25.40.10">
    <property type="entry name" value="Tetratricopeptide repeat domain"/>
    <property type="match status" value="7"/>
</dbReference>
<feature type="repeat" description="PPR" evidence="3">
    <location>
        <begin position="170"/>
        <end position="204"/>
    </location>
</feature>
<keyword evidence="7" id="KW-1185">Reference proteome</keyword>
<feature type="repeat" description="PPR" evidence="3">
    <location>
        <begin position="288"/>
        <end position="322"/>
    </location>
</feature>
<evidence type="ECO:0000256" key="2">
    <source>
        <dbReference type="ARBA" id="ARBA00022737"/>
    </source>
</evidence>
<feature type="region of interest" description="Disordered" evidence="4">
    <location>
        <begin position="30"/>
        <end position="65"/>
    </location>
</feature>
<protein>
    <recommendedName>
        <fullName evidence="5">PROP1-like PPR domain-containing protein</fullName>
    </recommendedName>
</protein>
<dbReference type="SUPFAM" id="SSF48452">
    <property type="entry name" value="TPR-like"/>
    <property type="match status" value="1"/>
</dbReference>
<dbReference type="PANTHER" id="PTHR46128">
    <property type="entry name" value="MITOCHONDRIAL GROUP I INTRON SPLICING FACTOR CCM1"/>
    <property type="match status" value="1"/>
</dbReference>
<gene>
    <name evidence="6" type="ORF">Cni_G12133</name>
</gene>
<feature type="repeat" description="PPR" evidence="3">
    <location>
        <begin position="358"/>
        <end position="392"/>
    </location>
</feature>
<dbReference type="InterPro" id="IPR033443">
    <property type="entry name" value="PROP1-like_PPR_dom"/>
</dbReference>
<name>A0AAQ3KA36_9LILI</name>
<feature type="repeat" description="PPR" evidence="3">
    <location>
        <begin position="498"/>
        <end position="532"/>
    </location>
</feature>
<evidence type="ECO:0000256" key="4">
    <source>
        <dbReference type="SAM" id="MobiDB-lite"/>
    </source>
</evidence>
<feature type="repeat" description="PPR" evidence="3">
    <location>
        <begin position="135"/>
        <end position="169"/>
    </location>
</feature>
<comment type="similarity">
    <text evidence="1">Belongs to the PPR family. P subfamily.</text>
</comment>
<keyword evidence="2" id="KW-0677">Repeat</keyword>
<dbReference type="InterPro" id="IPR050872">
    <property type="entry name" value="PPR_P_subfamily"/>
</dbReference>
<feature type="repeat" description="PPR" evidence="3">
    <location>
        <begin position="323"/>
        <end position="357"/>
    </location>
</feature>
<accession>A0AAQ3KA36</accession>
<dbReference type="AlphaFoldDB" id="A0AAQ3KA36"/>
<sequence length="964" mass="108079">MSLQCCCAGGGGGFLPRRCGVIRNHRRRLHSSSLPPLSSSRHPSKLSVSPPRSRPDPKLALSTTVPARSAAPLPTALRLLESCSFEDGYGDEDIGAVLAELTPKEQTVLLKRQRDWRRALHLLRRMRSLSDYQPNPIHYNVVLRTLGRARRWDELRLCWLDMAKDGIVPTNNTYATLIDAYGKAGLVKEALLWLKHMRARGISPDEVCMNTVVRILKDSGRFDEGEKFFRGWCNGKVELDILELEFDGLDSISPNSFLLTELFKSGSRAPVSKKIASSAEDGPRRPCLAATYNTLIDLYGKASKLQNASDAFAEMLKYGIAPDTITFNTMINICGSNGLLSEADSLFDKMHERRVVPDTKTFNIFMSMYASVGNVETVMEYYNKIKEVNLCPDVVSHRIVLQILCDRNMVREVESVIEEMIESGTRVDEQSAPVVMKMYINQGMLDEANMFLERYCASLAISSKNYAAIMDAYAEKGLWKEAESVFYGNRGMKNGKQDVVEYNVLIKAYGKAKQYDKALSLFEDMRNMGTWPDECTFNSIIQMLSSANFPDRARDLLCRMKRAGFRPRCETFSAVIVSYSRNFMVSEALEVYQEMKASGVQPNEVVYGLLVDLFAEAGKVEEALHYINLMEESGLTTNNVVLTSLMKAYSKAGCWREAQELYAKMKTLGDGPDTIASNCMINLYTDLGMVTEAKLIFDDLRKNDRANGISYATMMYLYKSMGMLEEAFEIAQEVQKSGLATDCALYNNVIAVYTANGKLRDCAELLHEMLAKKILPDASTFKSIFTLLKKGDIAMEAVLQLESSYNEGKRFAKQAILTSLFSMVSLNDYALESCDLYLSAGFPLDSVAYNAAIYAYGSSGNADKALNLYMGMQDEGLEPDIVTYIYLAICYGKARMVEGLKRIYGLLKYGELEPSESLYKTLIDAYQNAGKHNLAELVDQEMRFNIHRQMDDGSETEDSETEDD</sequence>
<dbReference type="Pfam" id="PF17177">
    <property type="entry name" value="PPR_long"/>
    <property type="match status" value="1"/>
</dbReference>
<dbReference type="Proteomes" id="UP001327560">
    <property type="component" value="Chromosome 4"/>
</dbReference>
<feature type="domain" description="PROP1-like PPR" evidence="5">
    <location>
        <begin position="503"/>
        <end position="627"/>
    </location>
</feature>
<evidence type="ECO:0000256" key="3">
    <source>
        <dbReference type="PROSITE-ProRule" id="PRU00708"/>
    </source>
</evidence>
<organism evidence="6 7">
    <name type="scientific">Canna indica</name>
    <name type="common">Indian-shot</name>
    <dbReference type="NCBI Taxonomy" id="4628"/>
    <lineage>
        <taxon>Eukaryota</taxon>
        <taxon>Viridiplantae</taxon>
        <taxon>Streptophyta</taxon>
        <taxon>Embryophyta</taxon>
        <taxon>Tracheophyta</taxon>
        <taxon>Spermatophyta</taxon>
        <taxon>Magnoliopsida</taxon>
        <taxon>Liliopsida</taxon>
        <taxon>Zingiberales</taxon>
        <taxon>Cannaceae</taxon>
        <taxon>Canna</taxon>
    </lineage>
</organism>
<dbReference type="EMBL" id="CP136893">
    <property type="protein sequence ID" value="WOL03413.1"/>
    <property type="molecule type" value="Genomic_DNA"/>
</dbReference>
<proteinExistence type="inferred from homology"/>
<feature type="repeat" description="PPR" evidence="3">
    <location>
        <begin position="393"/>
        <end position="427"/>
    </location>
</feature>
<feature type="compositionally biased region" description="Low complexity" evidence="4">
    <location>
        <begin position="31"/>
        <end position="50"/>
    </location>
</feature>
<evidence type="ECO:0000313" key="7">
    <source>
        <dbReference type="Proteomes" id="UP001327560"/>
    </source>
</evidence>
<feature type="repeat" description="PPR" evidence="3">
    <location>
        <begin position="638"/>
        <end position="672"/>
    </location>
</feature>
<feature type="repeat" description="PPR" evidence="3">
    <location>
        <begin position="707"/>
        <end position="741"/>
    </location>
</feature>
<reference evidence="6 7" key="1">
    <citation type="submission" date="2023-10" db="EMBL/GenBank/DDBJ databases">
        <title>Chromosome-scale genome assembly provides insights into flower coloration mechanisms of Canna indica.</title>
        <authorList>
            <person name="Li C."/>
        </authorList>
    </citation>
    <scope>NUCLEOTIDE SEQUENCE [LARGE SCALE GENOMIC DNA]</scope>
    <source>
        <tissue evidence="6">Flower</tissue>
    </source>
</reference>
<evidence type="ECO:0000256" key="1">
    <source>
        <dbReference type="ARBA" id="ARBA00007626"/>
    </source>
</evidence>
<feature type="repeat" description="PPR" evidence="3">
    <location>
        <begin position="568"/>
        <end position="602"/>
    </location>
</feature>
<dbReference type="PANTHER" id="PTHR46128:SF329">
    <property type="entry name" value="MITOCHONDRIAL GROUP I INTRON SPLICING FACTOR DMR1"/>
    <property type="match status" value="1"/>
</dbReference>
<dbReference type="PROSITE" id="PS51375">
    <property type="entry name" value="PPR"/>
    <property type="match status" value="14"/>
</dbReference>
<feature type="repeat" description="PPR" evidence="3">
    <location>
        <begin position="742"/>
        <end position="776"/>
    </location>
</feature>
<dbReference type="InterPro" id="IPR011990">
    <property type="entry name" value="TPR-like_helical_dom_sf"/>
</dbReference>
<dbReference type="NCBIfam" id="TIGR00756">
    <property type="entry name" value="PPR"/>
    <property type="match status" value="12"/>
</dbReference>
<feature type="repeat" description="PPR" evidence="3">
    <location>
        <begin position="603"/>
        <end position="637"/>
    </location>
</feature>